<evidence type="ECO:0000256" key="3">
    <source>
        <dbReference type="ARBA" id="ARBA00011726"/>
    </source>
</evidence>
<evidence type="ECO:0000256" key="2">
    <source>
        <dbReference type="ARBA" id="ARBA00006728"/>
    </source>
</evidence>
<organism evidence="12 13">
    <name type="scientific">Juglans regia</name>
    <name type="common">English walnut</name>
    <dbReference type="NCBI Taxonomy" id="51240"/>
    <lineage>
        <taxon>Eukaryota</taxon>
        <taxon>Viridiplantae</taxon>
        <taxon>Streptophyta</taxon>
        <taxon>Embryophyta</taxon>
        <taxon>Tracheophyta</taxon>
        <taxon>Spermatophyta</taxon>
        <taxon>Magnoliopsida</taxon>
        <taxon>eudicotyledons</taxon>
        <taxon>Gunneridae</taxon>
        <taxon>Pentapetalae</taxon>
        <taxon>rosids</taxon>
        <taxon>fabids</taxon>
        <taxon>Fagales</taxon>
        <taxon>Juglandaceae</taxon>
        <taxon>Juglans</taxon>
    </lineage>
</organism>
<dbReference type="InterPro" id="IPR053793">
    <property type="entry name" value="PB1-like"/>
</dbReference>
<dbReference type="Gene3D" id="3.10.20.90">
    <property type="entry name" value="Phosphatidylinositol 3-kinase Catalytic Subunit, Chain A, domain 1"/>
    <property type="match status" value="1"/>
</dbReference>
<dbReference type="SUPFAM" id="SSF54277">
    <property type="entry name" value="CAD &amp; PB1 domains"/>
    <property type="match status" value="1"/>
</dbReference>
<evidence type="ECO:0000256" key="4">
    <source>
        <dbReference type="ARBA" id="ARBA00022491"/>
    </source>
</evidence>
<feature type="region of interest" description="Disordered" evidence="11">
    <location>
        <begin position="1"/>
        <end position="21"/>
    </location>
</feature>
<evidence type="ECO:0000256" key="5">
    <source>
        <dbReference type="ARBA" id="ARBA00023015"/>
    </source>
</evidence>
<keyword evidence="5 10" id="KW-0805">Transcription regulation</keyword>
<dbReference type="GO" id="GO:0006355">
    <property type="term" value="P:regulation of DNA-templated transcription"/>
    <property type="evidence" value="ECO:0007669"/>
    <property type="project" value="InterPro"/>
</dbReference>
<evidence type="ECO:0000313" key="12">
    <source>
        <dbReference type="Proteomes" id="UP000235220"/>
    </source>
</evidence>
<dbReference type="FunFam" id="3.10.20.90:FF:000078">
    <property type="entry name" value="Auxin-responsive protein"/>
    <property type="match status" value="1"/>
</dbReference>
<dbReference type="AlphaFoldDB" id="A0A2I4F6G5"/>
<dbReference type="RefSeq" id="XP_018827232.1">
    <property type="nucleotide sequence ID" value="XM_018971687.2"/>
</dbReference>
<evidence type="ECO:0000313" key="13">
    <source>
        <dbReference type="RefSeq" id="XP_018827232.1"/>
    </source>
</evidence>
<evidence type="ECO:0000256" key="7">
    <source>
        <dbReference type="ARBA" id="ARBA00023242"/>
    </source>
</evidence>
<dbReference type="PANTHER" id="PTHR31734:SF6">
    <property type="entry name" value="AUXIN-RESPONSIVE PROTEIN IAA11"/>
    <property type="match status" value="1"/>
</dbReference>
<comment type="function">
    <text evidence="9">Aux/IAA proteins are short-lived transcriptional factors that function as repressors of early auxin response genes at low auxin concentrations. Repression is thought to result from the interaction with auxin response factors (ARFs), proteins that bind to the auxin-responsive promoter element (AuxRE). Formation of heterodimers with ARF proteins may alter their ability to modulate early auxin response genes expression.</text>
</comment>
<keyword evidence="8 10" id="KW-0927">Auxin signaling pathway</keyword>
<protein>
    <recommendedName>
        <fullName evidence="10">Auxin-responsive protein</fullName>
    </recommendedName>
</protein>
<proteinExistence type="inferred from homology"/>
<dbReference type="GO" id="GO:0005634">
    <property type="term" value="C:nucleus"/>
    <property type="evidence" value="ECO:0007669"/>
    <property type="project" value="UniProtKB-SubCell"/>
</dbReference>
<dbReference type="InterPro" id="IPR033389">
    <property type="entry name" value="AUX/IAA_dom"/>
</dbReference>
<name>A0A2I4F6G5_JUGRE</name>
<dbReference type="KEGG" id="jre:108995986"/>
<keyword evidence="7 10" id="KW-0539">Nucleus</keyword>
<dbReference type="Pfam" id="PF02309">
    <property type="entry name" value="AUX_IAA"/>
    <property type="match status" value="1"/>
</dbReference>
<reference evidence="13" key="1">
    <citation type="submission" date="2025-08" db="UniProtKB">
        <authorList>
            <consortium name="RefSeq"/>
        </authorList>
    </citation>
    <scope>IDENTIFICATION</scope>
    <source>
        <tissue evidence="13">Leaves</tissue>
    </source>
</reference>
<accession>A0A2I4F6G5</accession>
<gene>
    <name evidence="13" type="primary">LOC108995986</name>
</gene>
<keyword evidence="4 10" id="KW-0678">Repressor</keyword>
<evidence type="ECO:0000256" key="8">
    <source>
        <dbReference type="ARBA" id="ARBA00023294"/>
    </source>
</evidence>
<evidence type="ECO:0000256" key="10">
    <source>
        <dbReference type="RuleBase" id="RU004549"/>
    </source>
</evidence>
<dbReference type="OrthoDB" id="773336at2759"/>
<feature type="region of interest" description="Disordered" evidence="11">
    <location>
        <begin position="300"/>
        <end position="319"/>
    </location>
</feature>
<evidence type="ECO:0000256" key="11">
    <source>
        <dbReference type="SAM" id="MobiDB-lite"/>
    </source>
</evidence>
<comment type="similarity">
    <text evidence="2 10">Belongs to the Aux/IAA family.</text>
</comment>
<feature type="compositionally biased region" description="Gly residues" evidence="11">
    <location>
        <begin position="1"/>
        <end position="16"/>
    </location>
</feature>
<dbReference type="FunCoup" id="A0A2I4F6G5">
    <property type="interactions" value="463"/>
</dbReference>
<dbReference type="InterPro" id="IPR003311">
    <property type="entry name" value="AUX_IAA"/>
</dbReference>
<dbReference type="Proteomes" id="UP000235220">
    <property type="component" value="Chromosome 1"/>
</dbReference>
<dbReference type="PANTHER" id="PTHR31734">
    <property type="entry name" value="AUXIN-RESPONSIVE PROTEIN IAA17"/>
    <property type="match status" value="1"/>
</dbReference>
<evidence type="ECO:0000256" key="1">
    <source>
        <dbReference type="ARBA" id="ARBA00004123"/>
    </source>
</evidence>
<comment type="subunit">
    <text evidence="3 10">Homodimers and heterodimers.</text>
</comment>
<keyword evidence="12" id="KW-1185">Reference proteome</keyword>
<dbReference type="PROSITE" id="PS51745">
    <property type="entry name" value="PB1"/>
    <property type="match status" value="1"/>
</dbReference>
<dbReference type="STRING" id="51240.A0A2I4F6G5"/>
<dbReference type="Gramene" id="Jr01_32910_p1">
    <property type="protein sequence ID" value="cds.Jr01_32910_p1"/>
    <property type="gene ID" value="Jr01_32910"/>
</dbReference>
<dbReference type="GeneID" id="108995986"/>
<evidence type="ECO:0000256" key="6">
    <source>
        <dbReference type="ARBA" id="ARBA00023163"/>
    </source>
</evidence>
<sequence>MQGVGGVVSGGGGGSITSGVSMSTVSKDDNLVLSSEDSSSCLEESELELGLGLSLGGGSCKAQQGPRGGQYARFLTAKDFPYVVSSSSASSASSSSSSSSLSRANVSSGTKRSADSVAAANGATFSQVVGWPPVRAYRMNSMVSQTKLPVTEVFNSLVGKSRNSNTTVGKEAKNGCNKSNVNAKVKGHSRSSLFVKVNMDGTPIGRKVDLSAHSCYGTLTQKLEDMFQTSSTMMNSIRSRGEEHDMMVEATRPSRLLDGSSEFVLTYEDREGDWMLVGDVPWGMFITSVRRLRIMRTSEANGLAPRSEETNGRQRTKPI</sequence>
<keyword evidence="6 10" id="KW-0804">Transcription</keyword>
<dbReference type="GO" id="GO:0009734">
    <property type="term" value="P:auxin-activated signaling pathway"/>
    <property type="evidence" value="ECO:0007669"/>
    <property type="project" value="UniProtKB-UniRule"/>
</dbReference>
<comment type="subcellular location">
    <subcellularLocation>
        <location evidence="1 10">Nucleus</location>
    </subcellularLocation>
</comment>
<evidence type="ECO:0000256" key="9">
    <source>
        <dbReference type="ARBA" id="ARBA00025283"/>
    </source>
</evidence>